<dbReference type="Gene3D" id="1.10.472.10">
    <property type="entry name" value="Cyclin-like"/>
    <property type="match status" value="2"/>
</dbReference>
<dbReference type="InterPro" id="IPR036915">
    <property type="entry name" value="Cyclin-like_sf"/>
</dbReference>
<evidence type="ECO:0000259" key="3">
    <source>
        <dbReference type="Pfam" id="PF16899"/>
    </source>
</evidence>
<reference evidence="5" key="2">
    <citation type="journal article" date="2016" name="Sci. Rep.">
        <title>Dictyocaulus viviparus genome, variome and transcriptome elucidate lungworm biology and support future intervention.</title>
        <authorList>
            <person name="McNulty S.N."/>
            <person name="Strube C."/>
            <person name="Rosa B.A."/>
            <person name="Martin J.C."/>
            <person name="Tyagi R."/>
            <person name="Choi Y.J."/>
            <person name="Wang Q."/>
            <person name="Hallsworth Pepin K."/>
            <person name="Zhang X."/>
            <person name="Ozersky P."/>
            <person name="Wilson R.K."/>
            <person name="Sternberg P.W."/>
            <person name="Gasser R.B."/>
            <person name="Mitreva M."/>
        </authorList>
    </citation>
    <scope>NUCLEOTIDE SEQUENCE [LARGE SCALE GENOMIC DNA]</scope>
    <source>
        <strain evidence="5">HannoverDv2000</strain>
    </source>
</reference>
<dbReference type="InterPro" id="IPR043198">
    <property type="entry name" value="Cyclin/Ssn8"/>
</dbReference>
<feature type="domain" description="Cyclin C-terminal" evidence="3">
    <location>
        <begin position="153"/>
        <end position="253"/>
    </location>
</feature>
<protein>
    <submittedName>
        <fullName evidence="4">Cyclin ccl1</fullName>
    </submittedName>
</protein>
<dbReference type="FunFam" id="1.10.472.10:FF:000029">
    <property type="entry name" value="Cyclin h"/>
    <property type="match status" value="1"/>
</dbReference>
<dbReference type="OrthoDB" id="340962at2759"/>
<evidence type="ECO:0000313" key="5">
    <source>
        <dbReference type="Proteomes" id="UP000053766"/>
    </source>
</evidence>
<organism evidence="4 5">
    <name type="scientific">Dictyocaulus viviparus</name>
    <name type="common">Bovine lungworm</name>
    <dbReference type="NCBI Taxonomy" id="29172"/>
    <lineage>
        <taxon>Eukaryota</taxon>
        <taxon>Metazoa</taxon>
        <taxon>Ecdysozoa</taxon>
        <taxon>Nematoda</taxon>
        <taxon>Chromadorea</taxon>
        <taxon>Rhabditida</taxon>
        <taxon>Rhabditina</taxon>
        <taxon>Rhabditomorpha</taxon>
        <taxon>Strongyloidea</taxon>
        <taxon>Metastrongylidae</taxon>
        <taxon>Dictyocaulus</taxon>
    </lineage>
</organism>
<evidence type="ECO:0000256" key="1">
    <source>
        <dbReference type="ARBA" id="ARBA00023127"/>
    </source>
</evidence>
<dbReference type="Pfam" id="PF16899">
    <property type="entry name" value="Cyclin_C_2"/>
    <property type="match status" value="1"/>
</dbReference>
<proteinExistence type="predicted"/>
<keyword evidence="2" id="KW-0131">Cell cycle</keyword>
<dbReference type="STRING" id="29172.A0A0D8XHX1"/>
<keyword evidence="5" id="KW-1185">Reference proteome</keyword>
<reference evidence="4 5" key="1">
    <citation type="submission" date="2013-11" db="EMBL/GenBank/DDBJ databases">
        <title>Draft genome of the bovine lungworm Dictyocaulus viviparus.</title>
        <authorList>
            <person name="Mitreva M."/>
        </authorList>
    </citation>
    <scope>NUCLEOTIDE SEQUENCE [LARGE SCALE GENOMIC DNA]</scope>
    <source>
        <strain evidence="4 5">HannoverDv2000</strain>
    </source>
</reference>
<dbReference type="Proteomes" id="UP000053766">
    <property type="component" value="Unassembled WGS sequence"/>
</dbReference>
<dbReference type="EMBL" id="KN716488">
    <property type="protein sequence ID" value="KJH44245.1"/>
    <property type="molecule type" value="Genomic_DNA"/>
</dbReference>
<evidence type="ECO:0000313" key="4">
    <source>
        <dbReference type="EMBL" id="KJH44245.1"/>
    </source>
</evidence>
<dbReference type="CDD" id="cd20525">
    <property type="entry name" value="CYCLIN_CCNH_rpt2"/>
    <property type="match status" value="1"/>
</dbReference>
<dbReference type="CDD" id="cd20524">
    <property type="entry name" value="CYCLIN_CCNH_rpt1"/>
    <property type="match status" value="1"/>
</dbReference>
<gene>
    <name evidence="4" type="ORF">DICVIV_09717</name>
</gene>
<keyword evidence="1" id="KW-0195">Cyclin</keyword>
<dbReference type="GO" id="GO:0016538">
    <property type="term" value="F:cyclin-dependent protein serine/threonine kinase regulator activity"/>
    <property type="evidence" value="ECO:0007669"/>
    <property type="project" value="InterPro"/>
</dbReference>
<dbReference type="PANTHER" id="PTHR10026">
    <property type="entry name" value="CYCLIN"/>
    <property type="match status" value="1"/>
</dbReference>
<dbReference type="InterPro" id="IPR031658">
    <property type="entry name" value="Cyclin_C_2"/>
</dbReference>
<evidence type="ECO:0000256" key="2">
    <source>
        <dbReference type="ARBA" id="ARBA00023306"/>
    </source>
</evidence>
<dbReference type="SUPFAM" id="SSF47954">
    <property type="entry name" value="Cyclin-like"/>
    <property type="match status" value="2"/>
</dbReference>
<accession>A0A0D8XHX1</accession>
<dbReference type="GO" id="GO:0006357">
    <property type="term" value="P:regulation of transcription by RNA polymerase II"/>
    <property type="evidence" value="ECO:0007669"/>
    <property type="project" value="InterPro"/>
</dbReference>
<sequence>MYSTSTQKKEWTFTYEELAEKRRNANQAFRNKQIELLRPGEEEILLTVEEEAQMLGVVENAAIRFSDSFRPSIWPSVRWTAYAYFKRLFLGWSVMEASPKIVMMACFYLAMKVEEFYVTIDESGTPEQNTTRILGLEPEIMRALRYHITIHCPFRPFEGHLVEMKTRMLLLNFNVETIREPAEQFFRKALLSDVMLMYPPSQIALAALKYGLDSLEKSPDVLAEFLQKLMGIEDDWKGMHGDALQTIDKLIIRQVMRHKLNNIINTVNSSGKPLSQQEHAAIQARTEDWAALNLALEERRQSKPGYTKKEEPVDSDDE</sequence>
<name>A0A0D8XHX1_DICVI</name>
<dbReference type="GO" id="GO:0005634">
    <property type="term" value="C:nucleus"/>
    <property type="evidence" value="ECO:0007669"/>
    <property type="project" value="UniProtKB-ARBA"/>
</dbReference>
<dbReference type="AlphaFoldDB" id="A0A0D8XHX1"/>